<dbReference type="EMBL" id="VSWD01000010">
    <property type="protein sequence ID" value="KAK3090853.1"/>
    <property type="molecule type" value="Genomic_DNA"/>
</dbReference>
<comment type="subcellular location">
    <subcellularLocation>
        <location evidence="1">Membrane</location>
        <topology evidence="1">Multi-pass membrane protein</topology>
    </subcellularLocation>
</comment>
<evidence type="ECO:0000256" key="6">
    <source>
        <dbReference type="ARBA" id="ARBA00023170"/>
    </source>
</evidence>
<organism evidence="12 13">
    <name type="scientific">Pinctada imbricata</name>
    <name type="common">Atlantic pearl-oyster</name>
    <name type="synonym">Pinctada martensii</name>
    <dbReference type="NCBI Taxonomy" id="66713"/>
    <lineage>
        <taxon>Eukaryota</taxon>
        <taxon>Metazoa</taxon>
        <taxon>Spiralia</taxon>
        <taxon>Lophotrochozoa</taxon>
        <taxon>Mollusca</taxon>
        <taxon>Bivalvia</taxon>
        <taxon>Autobranchia</taxon>
        <taxon>Pteriomorphia</taxon>
        <taxon>Pterioida</taxon>
        <taxon>Pterioidea</taxon>
        <taxon>Pteriidae</taxon>
        <taxon>Pinctada</taxon>
    </lineage>
</organism>
<evidence type="ECO:0000256" key="7">
    <source>
        <dbReference type="ARBA" id="ARBA00023224"/>
    </source>
</evidence>
<evidence type="ECO:0000256" key="9">
    <source>
        <dbReference type="SAM" id="MobiDB-lite"/>
    </source>
</evidence>
<dbReference type="Gene3D" id="1.20.1070.10">
    <property type="entry name" value="Rhodopsin 7-helix transmembrane proteins"/>
    <property type="match status" value="2"/>
</dbReference>
<comment type="caution">
    <text evidence="12">The sequence shown here is derived from an EMBL/GenBank/DDBJ whole genome shotgun (WGS) entry which is preliminary data.</text>
</comment>
<dbReference type="Pfam" id="PF00001">
    <property type="entry name" value="7tm_1"/>
    <property type="match status" value="1"/>
</dbReference>
<dbReference type="PRINTS" id="PR00237">
    <property type="entry name" value="GPCRRHODOPSN"/>
</dbReference>
<sequence>MCKVYYFVWNLSYTASIIILTAIATERYIAIKFPLRARRCLTTRRLTLSQIGIWLIAAIYNIPYLIVFDTIPIKDGTKDVEFCFYLYDIIDMKTLTTLNFVVWYVIPLLSMLIMYSNIGRALWRTGSTPNHQRRLNSENIDESLCTNSSNSSDCPNHNINLKELNKKENILQGSDKVSFKKLRRNDHICAHCASQRGKSDGNGNGVSINGNDSSSTQRRSILIGITSGREGSLSTRHRMNSSNTSQIRMSSTRAIRSRRKVIRLLVAVVVSFALCVLPHHIRLLFIYWNITSPINAGLFPPLSFLILYFNSALNPVLYALFSANFRKSFREILPCKFRRRPLSFLMLDTKSEGYR</sequence>
<evidence type="ECO:0000259" key="11">
    <source>
        <dbReference type="PROSITE" id="PS50262"/>
    </source>
</evidence>
<keyword evidence="2 8" id="KW-0812">Transmembrane</keyword>
<evidence type="ECO:0000256" key="8">
    <source>
        <dbReference type="RuleBase" id="RU000688"/>
    </source>
</evidence>
<dbReference type="PANTHER" id="PTHR24243">
    <property type="entry name" value="G-PROTEIN COUPLED RECEPTOR"/>
    <property type="match status" value="1"/>
</dbReference>
<keyword evidence="6 8" id="KW-0675">Receptor</keyword>
<name>A0AA89BX73_PINIB</name>
<evidence type="ECO:0000313" key="13">
    <source>
        <dbReference type="Proteomes" id="UP001186944"/>
    </source>
</evidence>
<keyword evidence="4 8" id="KW-0297">G-protein coupled receptor</keyword>
<evidence type="ECO:0000256" key="1">
    <source>
        <dbReference type="ARBA" id="ARBA00004141"/>
    </source>
</evidence>
<keyword evidence="5 10" id="KW-0472">Membrane</keyword>
<feature type="compositionally biased region" description="Polar residues" evidence="9">
    <location>
        <begin position="240"/>
        <end position="250"/>
    </location>
</feature>
<feature type="transmembrane region" description="Helical" evidence="10">
    <location>
        <begin position="46"/>
        <end position="66"/>
    </location>
</feature>
<evidence type="ECO:0000256" key="5">
    <source>
        <dbReference type="ARBA" id="ARBA00023136"/>
    </source>
</evidence>
<reference evidence="12" key="1">
    <citation type="submission" date="2019-08" db="EMBL/GenBank/DDBJ databases">
        <title>The improved chromosome-level genome for the pearl oyster Pinctada fucata martensii using PacBio sequencing and Hi-C.</title>
        <authorList>
            <person name="Zheng Z."/>
        </authorList>
    </citation>
    <scope>NUCLEOTIDE SEQUENCE</scope>
    <source>
        <strain evidence="12">ZZ-2019</strain>
        <tissue evidence="12">Adductor muscle</tissue>
    </source>
</reference>
<feature type="compositionally biased region" description="Polar residues" evidence="9">
    <location>
        <begin position="205"/>
        <end position="216"/>
    </location>
</feature>
<feature type="transmembrane region" description="Helical" evidence="10">
    <location>
        <begin position="6"/>
        <end position="25"/>
    </location>
</feature>
<evidence type="ECO:0000256" key="4">
    <source>
        <dbReference type="ARBA" id="ARBA00023040"/>
    </source>
</evidence>
<evidence type="ECO:0000256" key="10">
    <source>
        <dbReference type="SAM" id="Phobius"/>
    </source>
</evidence>
<feature type="region of interest" description="Disordered" evidence="9">
    <location>
        <begin position="231"/>
        <end position="250"/>
    </location>
</feature>
<keyword evidence="3 10" id="KW-1133">Transmembrane helix</keyword>
<comment type="similarity">
    <text evidence="8">Belongs to the G-protein coupled receptor 1 family.</text>
</comment>
<evidence type="ECO:0000256" key="3">
    <source>
        <dbReference type="ARBA" id="ARBA00022989"/>
    </source>
</evidence>
<dbReference type="InterPro" id="IPR017452">
    <property type="entry name" value="GPCR_Rhodpsn_7TM"/>
</dbReference>
<proteinExistence type="inferred from homology"/>
<feature type="transmembrane region" description="Helical" evidence="10">
    <location>
        <begin position="261"/>
        <end position="281"/>
    </location>
</feature>
<feature type="region of interest" description="Disordered" evidence="9">
    <location>
        <begin position="196"/>
        <end position="216"/>
    </location>
</feature>
<gene>
    <name evidence="12" type="ORF">FSP39_015231</name>
</gene>
<accession>A0AA89BX73</accession>
<dbReference type="AlphaFoldDB" id="A0AA89BX73"/>
<dbReference type="InterPro" id="IPR000276">
    <property type="entry name" value="GPCR_Rhodpsn"/>
</dbReference>
<evidence type="ECO:0000256" key="2">
    <source>
        <dbReference type="ARBA" id="ARBA00022692"/>
    </source>
</evidence>
<keyword evidence="13" id="KW-1185">Reference proteome</keyword>
<dbReference type="GO" id="GO:0005886">
    <property type="term" value="C:plasma membrane"/>
    <property type="evidence" value="ECO:0007669"/>
    <property type="project" value="TreeGrafter"/>
</dbReference>
<dbReference type="Proteomes" id="UP001186944">
    <property type="component" value="Unassembled WGS sequence"/>
</dbReference>
<protein>
    <recommendedName>
        <fullName evidence="11">G-protein coupled receptors family 1 profile domain-containing protein</fullName>
    </recommendedName>
</protein>
<feature type="transmembrane region" description="Helical" evidence="10">
    <location>
        <begin position="301"/>
        <end position="321"/>
    </location>
</feature>
<evidence type="ECO:0000313" key="12">
    <source>
        <dbReference type="EMBL" id="KAK3090853.1"/>
    </source>
</evidence>
<dbReference type="PROSITE" id="PS50262">
    <property type="entry name" value="G_PROTEIN_RECEP_F1_2"/>
    <property type="match status" value="1"/>
</dbReference>
<dbReference type="SUPFAM" id="SSF81321">
    <property type="entry name" value="Family A G protein-coupled receptor-like"/>
    <property type="match status" value="1"/>
</dbReference>
<dbReference type="GO" id="GO:0004930">
    <property type="term" value="F:G protein-coupled receptor activity"/>
    <property type="evidence" value="ECO:0007669"/>
    <property type="project" value="UniProtKB-KW"/>
</dbReference>
<dbReference type="PROSITE" id="PS00237">
    <property type="entry name" value="G_PROTEIN_RECEP_F1_1"/>
    <property type="match status" value="1"/>
</dbReference>
<dbReference type="PANTHER" id="PTHR24243:SF224">
    <property type="entry name" value="G-PROTEIN COUPLED RECEPTOR 19-RELATED"/>
    <property type="match status" value="1"/>
</dbReference>
<feature type="transmembrane region" description="Helical" evidence="10">
    <location>
        <begin position="101"/>
        <end position="123"/>
    </location>
</feature>
<keyword evidence="7 8" id="KW-0807">Transducer</keyword>
<feature type="domain" description="G-protein coupled receptors family 1 profile" evidence="11">
    <location>
        <begin position="1"/>
        <end position="318"/>
    </location>
</feature>